<dbReference type="PROSITE" id="PS01285">
    <property type="entry name" value="FA58C_1"/>
    <property type="match status" value="1"/>
</dbReference>
<evidence type="ECO:0000259" key="1">
    <source>
        <dbReference type="PROSITE" id="PS50022"/>
    </source>
</evidence>
<reference evidence="2" key="1">
    <citation type="submission" date="2022-11" db="UniProtKB">
        <authorList>
            <consortium name="EnsemblMetazoa"/>
        </authorList>
    </citation>
    <scope>IDENTIFICATION</scope>
</reference>
<dbReference type="Proteomes" id="UP000887567">
    <property type="component" value="Unplaced"/>
</dbReference>
<name>A0A913YHN7_EXADI</name>
<dbReference type="Pfam" id="PF00754">
    <property type="entry name" value="F5_F8_type_C"/>
    <property type="match status" value="1"/>
</dbReference>
<organism evidence="2 3">
    <name type="scientific">Exaiptasia diaphana</name>
    <name type="common">Tropical sea anemone</name>
    <name type="synonym">Aiptasia pulchella</name>
    <dbReference type="NCBI Taxonomy" id="2652724"/>
    <lineage>
        <taxon>Eukaryota</taxon>
        <taxon>Metazoa</taxon>
        <taxon>Cnidaria</taxon>
        <taxon>Anthozoa</taxon>
        <taxon>Hexacorallia</taxon>
        <taxon>Actiniaria</taxon>
        <taxon>Aiptasiidae</taxon>
        <taxon>Exaiptasia</taxon>
    </lineage>
</organism>
<dbReference type="OrthoDB" id="6369184at2759"/>
<keyword evidence="3" id="KW-1185">Reference proteome</keyword>
<dbReference type="GeneID" id="114574944"/>
<sequence length="222" mass="25409">MAGVDGTSSKKASRRLQAVIKDQEIVKSTQATNDGACLVRTYTVPDAVIEATNLREVPMTWYETPSVVALAPGGAWVAKTSNKEQFLIVDFGQNVKVIQIATQGRQEMDRWVKKYKVSYREEGKHTTYKTVQNEEDEDKVFIGNTDRNGVVTQKVGPFTARYVQINPTEWHINIEMRVEFYGCFLSDRYVVTGRNVHMDFVQEFLRDKKSVNFDDEQERPNN</sequence>
<dbReference type="Gene3D" id="2.60.120.260">
    <property type="entry name" value="Galactose-binding domain-like"/>
    <property type="match status" value="1"/>
</dbReference>
<dbReference type="PROSITE" id="PS50022">
    <property type="entry name" value="FA58C_3"/>
    <property type="match status" value="1"/>
</dbReference>
<evidence type="ECO:0000313" key="2">
    <source>
        <dbReference type="EnsemblMetazoa" id="XP_028514523.1"/>
    </source>
</evidence>
<proteinExistence type="predicted"/>
<dbReference type="RefSeq" id="XP_028514523.1">
    <property type="nucleotide sequence ID" value="XM_028658722.1"/>
</dbReference>
<dbReference type="FunFam" id="2.60.120.260:FF:000016">
    <property type="entry name" value="Contactin-associated protein-like 4 isoform 1"/>
    <property type="match status" value="1"/>
</dbReference>
<dbReference type="PANTHER" id="PTHR24543">
    <property type="entry name" value="MULTICOPPER OXIDASE-RELATED"/>
    <property type="match status" value="1"/>
</dbReference>
<dbReference type="EnsemblMetazoa" id="XM_028658722.1">
    <property type="protein sequence ID" value="XP_028514523.1"/>
    <property type="gene ID" value="LOC114574944"/>
</dbReference>
<dbReference type="SUPFAM" id="SSF49785">
    <property type="entry name" value="Galactose-binding domain-like"/>
    <property type="match status" value="1"/>
</dbReference>
<dbReference type="SMART" id="SM00231">
    <property type="entry name" value="FA58C"/>
    <property type="match status" value="1"/>
</dbReference>
<dbReference type="CDD" id="cd00057">
    <property type="entry name" value="FA58C"/>
    <property type="match status" value="1"/>
</dbReference>
<evidence type="ECO:0000313" key="3">
    <source>
        <dbReference type="Proteomes" id="UP000887567"/>
    </source>
</evidence>
<feature type="domain" description="F5/8 type C" evidence="1">
    <location>
        <begin position="32"/>
        <end position="183"/>
    </location>
</feature>
<accession>A0A913YHN7</accession>
<dbReference type="KEGG" id="epa:114574944"/>
<dbReference type="AlphaFoldDB" id="A0A913YHN7"/>
<protein>
    <recommendedName>
        <fullName evidence="1">F5/8 type C domain-containing protein</fullName>
    </recommendedName>
</protein>
<dbReference type="InterPro" id="IPR008979">
    <property type="entry name" value="Galactose-bd-like_sf"/>
</dbReference>
<dbReference type="InterPro" id="IPR000421">
    <property type="entry name" value="FA58C"/>
</dbReference>